<comment type="similarity">
    <text evidence="1">Belongs to the DSD1 family.</text>
</comment>
<dbReference type="SUPFAM" id="SSF51419">
    <property type="entry name" value="PLP-binding barrel"/>
    <property type="match status" value="1"/>
</dbReference>
<evidence type="ECO:0000313" key="5">
    <source>
        <dbReference type="Proteomes" id="UP000274358"/>
    </source>
</evidence>
<dbReference type="InterPro" id="IPR029066">
    <property type="entry name" value="PLP-binding_barrel"/>
</dbReference>
<dbReference type="OrthoDB" id="9772497at2"/>
<dbReference type="GO" id="GO:0036088">
    <property type="term" value="P:D-serine catabolic process"/>
    <property type="evidence" value="ECO:0007669"/>
    <property type="project" value="TreeGrafter"/>
</dbReference>
<dbReference type="Proteomes" id="UP000274358">
    <property type="component" value="Unassembled WGS sequence"/>
</dbReference>
<evidence type="ECO:0000256" key="1">
    <source>
        <dbReference type="ARBA" id="ARBA00005323"/>
    </source>
</evidence>
<dbReference type="InterPro" id="IPR042208">
    <property type="entry name" value="D-ser_dehydrat-like_sf"/>
</dbReference>
<dbReference type="InterPro" id="IPR026956">
    <property type="entry name" value="D-ser_dehydrat-like_dom"/>
</dbReference>
<keyword evidence="2" id="KW-0456">Lyase</keyword>
<organism evidence="4 5">
    <name type="scientific">Dyella choica</name>
    <dbReference type="NCBI Taxonomy" id="1927959"/>
    <lineage>
        <taxon>Bacteria</taxon>
        <taxon>Pseudomonadati</taxon>
        <taxon>Pseudomonadota</taxon>
        <taxon>Gammaproteobacteria</taxon>
        <taxon>Lysobacterales</taxon>
        <taxon>Rhodanobacteraceae</taxon>
        <taxon>Dyella</taxon>
    </lineage>
</organism>
<dbReference type="Gene3D" id="3.20.20.10">
    <property type="entry name" value="Alanine racemase"/>
    <property type="match status" value="1"/>
</dbReference>
<protein>
    <submittedName>
        <fullName evidence="4">DSD1 family PLP-dependent enzyme</fullName>
    </submittedName>
</protein>
<dbReference type="AlphaFoldDB" id="A0A432M692"/>
<dbReference type="InterPro" id="IPR001608">
    <property type="entry name" value="Ala_racemase_N"/>
</dbReference>
<reference evidence="4 5" key="1">
    <citation type="submission" date="2018-12" db="EMBL/GenBank/DDBJ databases">
        <title>Dyella dinghuensis sp. nov. DHOA06 and Dyella choica sp. nov. 4M-K27, isolated from forest soil.</title>
        <authorList>
            <person name="Qiu L.-H."/>
            <person name="Gao Z.-H."/>
        </authorList>
    </citation>
    <scope>NUCLEOTIDE SEQUENCE [LARGE SCALE GENOMIC DNA]</scope>
    <source>
        <strain evidence="4 5">4M-K27</strain>
    </source>
</reference>
<evidence type="ECO:0000313" key="4">
    <source>
        <dbReference type="EMBL" id="RUL76039.1"/>
    </source>
</evidence>
<keyword evidence="5" id="KW-1185">Reference proteome</keyword>
<dbReference type="Gene3D" id="2.40.37.20">
    <property type="entry name" value="D-serine dehydratase-like domain"/>
    <property type="match status" value="1"/>
</dbReference>
<name>A0A432M692_9GAMM</name>
<dbReference type="InterPro" id="IPR051466">
    <property type="entry name" value="D-amino_acid_metab_enzyme"/>
</dbReference>
<dbReference type="RefSeq" id="WP_126684603.1">
    <property type="nucleotide sequence ID" value="NZ_RYYV01000006.1"/>
</dbReference>
<dbReference type="EMBL" id="RYYV01000006">
    <property type="protein sequence ID" value="RUL76039.1"/>
    <property type="molecule type" value="Genomic_DNA"/>
</dbReference>
<accession>A0A432M692</accession>
<evidence type="ECO:0000259" key="3">
    <source>
        <dbReference type="SMART" id="SM01119"/>
    </source>
</evidence>
<dbReference type="Pfam" id="PF14031">
    <property type="entry name" value="D-ser_dehydrat"/>
    <property type="match status" value="1"/>
</dbReference>
<dbReference type="SMART" id="SM01119">
    <property type="entry name" value="D-ser_dehydrat"/>
    <property type="match status" value="1"/>
</dbReference>
<dbReference type="PANTHER" id="PTHR28004">
    <property type="entry name" value="ZGC:162816-RELATED"/>
    <property type="match status" value="1"/>
</dbReference>
<dbReference type="PANTHER" id="PTHR28004:SF2">
    <property type="entry name" value="D-SERINE DEHYDRATASE"/>
    <property type="match status" value="1"/>
</dbReference>
<comment type="caution">
    <text evidence="4">The sequence shown here is derived from an EMBL/GenBank/DDBJ whole genome shotgun (WGS) entry which is preliminary data.</text>
</comment>
<sequence>MNPNTTLIGIRGSRYRLDTPALVLDLPALQRNIARMAALAGRHGIGLRPHAKSHKSIEIARLQAQAGALGISCATLGEAEVMVEAGMPGVLITSPVVGANKLRRLIELGCKVSPGQLMVVADHPRNVEELAVLASTLGYRLPVLVDYHAGLHRTGVADAAAAVALAQQISGSDTLLLQGLQAYGGHLQHIHDQQQRAHAAANLCEEVKALVAAIEAAGMPLEIVTGVGTGTHAFDAAAGVFTEMQPGSYLFMDWDYLRALSDAAHPAPFETALFVQGMVVSVNAGEWVTVDAGLKSLATDSGTPEVAYGLQGASRYEFFGDEHGKLIVDAPHRPKLGDHIEFITSHCDPTVNLHGYYHVVDDDTLVDIWPIQARGRI</sequence>
<dbReference type="Pfam" id="PF01168">
    <property type="entry name" value="Ala_racemase_N"/>
    <property type="match status" value="1"/>
</dbReference>
<evidence type="ECO:0000256" key="2">
    <source>
        <dbReference type="ARBA" id="ARBA00023239"/>
    </source>
</evidence>
<feature type="domain" description="D-serine dehydratase-like" evidence="3">
    <location>
        <begin position="272"/>
        <end position="361"/>
    </location>
</feature>
<dbReference type="GO" id="GO:0008721">
    <property type="term" value="F:D-serine ammonia-lyase activity"/>
    <property type="evidence" value="ECO:0007669"/>
    <property type="project" value="TreeGrafter"/>
</dbReference>
<dbReference type="CDD" id="cd06819">
    <property type="entry name" value="PLPDE_III_LS_D-TA"/>
    <property type="match status" value="1"/>
</dbReference>
<proteinExistence type="inferred from homology"/>
<gene>
    <name evidence="4" type="ORF">EKH80_09990</name>
</gene>